<dbReference type="AlphaFoldDB" id="A0A5C6UJF9"/>
<dbReference type="Proteomes" id="UP000321250">
    <property type="component" value="Unassembled WGS sequence"/>
</dbReference>
<dbReference type="RefSeq" id="WP_147083461.1">
    <property type="nucleotide sequence ID" value="NZ_VOQR01000001.1"/>
</dbReference>
<accession>A0A5C6UJF9</accession>
<dbReference type="InterPro" id="IPR047216">
    <property type="entry name" value="Endonuclease_DUF559_bact"/>
</dbReference>
<keyword evidence="3" id="KW-1185">Reference proteome</keyword>
<dbReference type="EMBL" id="VOQR01000001">
    <property type="protein sequence ID" value="TXC72185.1"/>
    <property type="molecule type" value="Genomic_DNA"/>
</dbReference>
<dbReference type="InterPro" id="IPR011335">
    <property type="entry name" value="Restrct_endonuc-II-like"/>
</dbReference>
<dbReference type="SUPFAM" id="SSF52980">
    <property type="entry name" value="Restriction endonuclease-like"/>
    <property type="match status" value="1"/>
</dbReference>
<sequence>MLQGTGVTQQRAKVLRRTMSPPEIALWMALRQRPGGLKFRKQHPSGPFVADFYCHAARLIVEVDGTAHDYGDRPARDAARDRWFALRTIAVMRIAAAEILRDTDAAVRGVVAFATERLAAEEK</sequence>
<evidence type="ECO:0000259" key="1">
    <source>
        <dbReference type="Pfam" id="PF04480"/>
    </source>
</evidence>
<feature type="domain" description="DUF559" evidence="1">
    <location>
        <begin position="9"/>
        <end position="110"/>
    </location>
</feature>
<gene>
    <name evidence="2" type="ORF">FSB78_15470</name>
</gene>
<proteinExistence type="predicted"/>
<evidence type="ECO:0000313" key="2">
    <source>
        <dbReference type="EMBL" id="TXC72185.1"/>
    </source>
</evidence>
<evidence type="ECO:0000313" key="3">
    <source>
        <dbReference type="Proteomes" id="UP000321250"/>
    </source>
</evidence>
<dbReference type="InterPro" id="IPR007569">
    <property type="entry name" value="DUF559"/>
</dbReference>
<dbReference type="CDD" id="cd01038">
    <property type="entry name" value="Endonuclease_DUF559"/>
    <property type="match status" value="1"/>
</dbReference>
<dbReference type="PANTHER" id="PTHR38590:SF1">
    <property type="entry name" value="BLL0828 PROTEIN"/>
    <property type="match status" value="1"/>
</dbReference>
<reference evidence="2 3" key="1">
    <citation type="journal article" date="2013" name="Antonie Van Leeuwenhoek">
        <title>Sphingomonas ginsenosidivorax sp. nov., with the ability to transform ginsenosides.</title>
        <authorList>
            <person name="Jin X.F."/>
            <person name="Kim J.K."/>
            <person name="Liu Q.M."/>
            <person name="Kang M.S."/>
            <person name="He D."/>
            <person name="Jin F.X."/>
            <person name="Kim S.C."/>
            <person name="Im W.T."/>
        </authorList>
    </citation>
    <scope>NUCLEOTIDE SEQUENCE [LARGE SCALE GENOMIC DNA]</scope>
    <source>
        <strain evidence="2 3">KHI67</strain>
    </source>
</reference>
<comment type="caution">
    <text evidence="2">The sequence shown here is derived from an EMBL/GenBank/DDBJ whole genome shotgun (WGS) entry which is preliminary data.</text>
</comment>
<dbReference type="Gene3D" id="3.40.960.10">
    <property type="entry name" value="VSR Endonuclease"/>
    <property type="match status" value="1"/>
</dbReference>
<dbReference type="PANTHER" id="PTHR38590">
    <property type="entry name" value="BLL0828 PROTEIN"/>
    <property type="match status" value="1"/>
</dbReference>
<dbReference type="Pfam" id="PF04480">
    <property type="entry name" value="DUF559"/>
    <property type="match status" value="1"/>
</dbReference>
<dbReference type="OrthoDB" id="9798754at2"/>
<organism evidence="2 3">
    <name type="scientific">Sphingomonas ginsenosidivorax</name>
    <dbReference type="NCBI Taxonomy" id="862135"/>
    <lineage>
        <taxon>Bacteria</taxon>
        <taxon>Pseudomonadati</taxon>
        <taxon>Pseudomonadota</taxon>
        <taxon>Alphaproteobacteria</taxon>
        <taxon>Sphingomonadales</taxon>
        <taxon>Sphingomonadaceae</taxon>
        <taxon>Sphingomonas</taxon>
    </lineage>
</organism>
<name>A0A5C6UJF9_9SPHN</name>
<protein>
    <submittedName>
        <fullName evidence="2">DUF559 domain-containing protein</fullName>
    </submittedName>
</protein>